<proteinExistence type="predicted"/>
<accession>A0A2P2P4K6</accession>
<dbReference type="EMBL" id="GGEC01069135">
    <property type="protein sequence ID" value="MBX49619.1"/>
    <property type="molecule type" value="Transcribed_RNA"/>
</dbReference>
<sequence length="36" mass="3837">MQPIGPSPKTIITFAPKPCSVSSCSLRVSIKCSMKL</sequence>
<reference evidence="1" key="1">
    <citation type="submission" date="2018-02" db="EMBL/GenBank/DDBJ databases">
        <title>Rhizophora mucronata_Transcriptome.</title>
        <authorList>
            <person name="Meera S.P."/>
            <person name="Sreeshan A."/>
            <person name="Augustine A."/>
        </authorList>
    </citation>
    <scope>NUCLEOTIDE SEQUENCE</scope>
    <source>
        <tissue evidence="1">Leaf</tissue>
    </source>
</reference>
<protein>
    <submittedName>
        <fullName evidence="1">Uncharacterized protein</fullName>
    </submittedName>
</protein>
<evidence type="ECO:0000313" key="1">
    <source>
        <dbReference type="EMBL" id="MBX49619.1"/>
    </source>
</evidence>
<name>A0A2P2P4K6_RHIMU</name>
<dbReference type="AlphaFoldDB" id="A0A2P2P4K6"/>
<organism evidence="1">
    <name type="scientific">Rhizophora mucronata</name>
    <name type="common">Asiatic mangrove</name>
    <dbReference type="NCBI Taxonomy" id="61149"/>
    <lineage>
        <taxon>Eukaryota</taxon>
        <taxon>Viridiplantae</taxon>
        <taxon>Streptophyta</taxon>
        <taxon>Embryophyta</taxon>
        <taxon>Tracheophyta</taxon>
        <taxon>Spermatophyta</taxon>
        <taxon>Magnoliopsida</taxon>
        <taxon>eudicotyledons</taxon>
        <taxon>Gunneridae</taxon>
        <taxon>Pentapetalae</taxon>
        <taxon>rosids</taxon>
        <taxon>fabids</taxon>
        <taxon>Malpighiales</taxon>
        <taxon>Rhizophoraceae</taxon>
        <taxon>Rhizophora</taxon>
    </lineage>
</organism>